<organism evidence="1 2">
    <name type="scientific">Paramuricea clavata</name>
    <name type="common">Red gorgonian</name>
    <name type="synonym">Violescent sea-whip</name>
    <dbReference type="NCBI Taxonomy" id="317549"/>
    <lineage>
        <taxon>Eukaryota</taxon>
        <taxon>Metazoa</taxon>
        <taxon>Cnidaria</taxon>
        <taxon>Anthozoa</taxon>
        <taxon>Octocorallia</taxon>
        <taxon>Malacalcyonacea</taxon>
        <taxon>Plexauridae</taxon>
        <taxon>Paramuricea</taxon>
    </lineage>
</organism>
<accession>A0A7D9L7F6</accession>
<name>A0A7D9L7F6_PARCT</name>
<protein>
    <submittedName>
        <fullName evidence="1">Uncharacterized protein</fullName>
    </submittedName>
</protein>
<comment type="caution">
    <text evidence="1">The sequence shown here is derived from an EMBL/GenBank/DDBJ whole genome shotgun (WGS) entry which is preliminary data.</text>
</comment>
<sequence length="200" mass="23322">MLFLTQNFKETAECGLHVEEDENHPIQIPQFPNDDIVEAPEYNDYHFNPVIENTEEDGHNEFCTFPRSEGPSDYCNTYVVSSQLLDNDIFIPPSSFGSVVQKETTNNLPHHEPISENYFGNADTFTEIHLDDSSNYEELYHREKQRRVRSPVRREKQRRVRSPVRSTFEDIAGDISVTVDKYRNTMLNGAHREKSKLLLR</sequence>
<gene>
    <name evidence="1" type="ORF">PACLA_8A074546</name>
</gene>
<dbReference type="AlphaFoldDB" id="A0A7D9L7F6"/>
<evidence type="ECO:0000313" key="1">
    <source>
        <dbReference type="EMBL" id="CAB4027315.1"/>
    </source>
</evidence>
<proteinExistence type="predicted"/>
<dbReference type="Proteomes" id="UP001152795">
    <property type="component" value="Unassembled WGS sequence"/>
</dbReference>
<keyword evidence="2" id="KW-1185">Reference proteome</keyword>
<reference evidence="1" key="1">
    <citation type="submission" date="2020-04" db="EMBL/GenBank/DDBJ databases">
        <authorList>
            <person name="Alioto T."/>
            <person name="Alioto T."/>
            <person name="Gomez Garrido J."/>
        </authorList>
    </citation>
    <scope>NUCLEOTIDE SEQUENCE</scope>
    <source>
        <strain evidence="1">A484AB</strain>
    </source>
</reference>
<evidence type="ECO:0000313" key="2">
    <source>
        <dbReference type="Proteomes" id="UP001152795"/>
    </source>
</evidence>
<dbReference type="EMBL" id="CACRXK020014729">
    <property type="protein sequence ID" value="CAB4027315.1"/>
    <property type="molecule type" value="Genomic_DNA"/>
</dbReference>